<evidence type="ECO:0000313" key="1">
    <source>
        <dbReference type="EMBL" id="GKZ18776.1"/>
    </source>
</evidence>
<proteinExistence type="predicted"/>
<sequence>MERLQDLLLMSDSGENFRLTLSSNPFEPVKVRLGAPPLKEKLDNFRKSKDIAPTSRVPSVLRWLGYSCGEHAPLKWSS</sequence>
<evidence type="ECO:0000313" key="2">
    <source>
        <dbReference type="Proteomes" id="UP001143548"/>
    </source>
</evidence>
<name>A0A9W5YM61_9EURO</name>
<dbReference type="AlphaFoldDB" id="A0A9W5YM61"/>
<dbReference type="EMBL" id="BROQ01000014">
    <property type="protein sequence ID" value="GKZ18776.1"/>
    <property type="molecule type" value="Genomic_DNA"/>
</dbReference>
<organism evidence="1 2">
    <name type="scientific">Aspergillus brasiliensis</name>
    <dbReference type="NCBI Taxonomy" id="319629"/>
    <lineage>
        <taxon>Eukaryota</taxon>
        <taxon>Fungi</taxon>
        <taxon>Dikarya</taxon>
        <taxon>Ascomycota</taxon>
        <taxon>Pezizomycotina</taxon>
        <taxon>Eurotiomycetes</taxon>
        <taxon>Eurotiomycetidae</taxon>
        <taxon>Eurotiales</taxon>
        <taxon>Aspergillaceae</taxon>
        <taxon>Aspergillus</taxon>
        <taxon>Aspergillus subgen. Circumdati</taxon>
    </lineage>
</organism>
<accession>A0A9W5YM61</accession>
<comment type="caution">
    <text evidence="1">The sequence shown here is derived from an EMBL/GenBank/DDBJ whole genome shotgun (WGS) entry which is preliminary data.</text>
</comment>
<feature type="non-terminal residue" evidence="1">
    <location>
        <position position="78"/>
    </location>
</feature>
<dbReference type="Proteomes" id="UP001143548">
    <property type="component" value="Unassembled WGS sequence"/>
</dbReference>
<gene>
    <name evidence="1" type="ORF">AbraCBS73388_002270</name>
</gene>
<protein>
    <submittedName>
        <fullName evidence="1">Uncharacterized protein</fullName>
    </submittedName>
</protein>
<reference evidence="1" key="1">
    <citation type="submission" date="2022-07" db="EMBL/GenBank/DDBJ databases">
        <title>Taxonomy of Aspergillus series Nigri: significant species reduction supported by multi-species coalescent approaches.</title>
        <authorList>
            <person name="Bian C."/>
            <person name="Kusuya Y."/>
            <person name="Sklenar F."/>
            <person name="D'hooge E."/>
            <person name="Yaguchi T."/>
            <person name="Takahashi H."/>
            <person name="Hubka V."/>
        </authorList>
    </citation>
    <scope>NUCLEOTIDE SEQUENCE</scope>
    <source>
        <strain evidence="1">CBS 733.88</strain>
    </source>
</reference>